<dbReference type="Pfam" id="PF00563">
    <property type="entry name" value="EAL"/>
    <property type="match status" value="1"/>
</dbReference>
<dbReference type="RefSeq" id="WP_072920679.1">
    <property type="nucleotide sequence ID" value="NZ_FRDM01000038.1"/>
</dbReference>
<dbReference type="NCBIfam" id="TIGR00254">
    <property type="entry name" value="GGDEF"/>
    <property type="match status" value="1"/>
</dbReference>
<dbReference type="SMART" id="SM00267">
    <property type="entry name" value="GGDEF"/>
    <property type="match status" value="1"/>
</dbReference>
<dbReference type="SUPFAM" id="SSF55785">
    <property type="entry name" value="PYP-like sensor domain (PAS domain)"/>
    <property type="match status" value="1"/>
</dbReference>
<dbReference type="PROSITE" id="PS50887">
    <property type="entry name" value="GGDEF"/>
    <property type="match status" value="1"/>
</dbReference>
<feature type="domain" description="EAL" evidence="2">
    <location>
        <begin position="351"/>
        <end position="605"/>
    </location>
</feature>
<dbReference type="InterPro" id="IPR000160">
    <property type="entry name" value="GGDEF_dom"/>
</dbReference>
<dbReference type="Pfam" id="PF08448">
    <property type="entry name" value="PAS_4"/>
    <property type="match status" value="1"/>
</dbReference>
<evidence type="ECO:0000259" key="3">
    <source>
        <dbReference type="PROSITE" id="PS50887"/>
    </source>
</evidence>
<dbReference type="PANTHER" id="PTHR44757">
    <property type="entry name" value="DIGUANYLATE CYCLASE DGCP"/>
    <property type="match status" value="1"/>
</dbReference>
<evidence type="ECO:0000259" key="2">
    <source>
        <dbReference type="PROSITE" id="PS50883"/>
    </source>
</evidence>
<dbReference type="InterPro" id="IPR029787">
    <property type="entry name" value="Nucleotide_cyclase"/>
</dbReference>
<dbReference type="InterPro" id="IPR013656">
    <property type="entry name" value="PAS_4"/>
</dbReference>
<evidence type="ECO:0000313" key="5">
    <source>
        <dbReference type="Proteomes" id="UP000184428"/>
    </source>
</evidence>
<dbReference type="Gene3D" id="3.30.450.20">
    <property type="entry name" value="PAS domain"/>
    <property type="match status" value="1"/>
</dbReference>
<dbReference type="CDD" id="cd01948">
    <property type="entry name" value="EAL"/>
    <property type="match status" value="1"/>
</dbReference>
<dbReference type="InterPro" id="IPR043128">
    <property type="entry name" value="Rev_trsase/Diguanyl_cyclase"/>
</dbReference>
<dbReference type="InterPro" id="IPR001633">
    <property type="entry name" value="EAL_dom"/>
</dbReference>
<dbReference type="CDD" id="cd01949">
    <property type="entry name" value="GGDEF"/>
    <property type="match status" value="1"/>
</dbReference>
<accession>A0A1M7UYC0</accession>
<dbReference type="Proteomes" id="UP000184428">
    <property type="component" value="Unassembled WGS sequence"/>
</dbReference>
<dbReference type="PANTHER" id="PTHR44757:SF2">
    <property type="entry name" value="BIOFILM ARCHITECTURE MAINTENANCE PROTEIN MBAA"/>
    <property type="match status" value="1"/>
</dbReference>
<dbReference type="SUPFAM" id="SSF55073">
    <property type="entry name" value="Nucleotide cyclase"/>
    <property type="match status" value="1"/>
</dbReference>
<organism evidence="4 5">
    <name type="scientific">Geodermatophilus obscurus</name>
    <dbReference type="NCBI Taxonomy" id="1861"/>
    <lineage>
        <taxon>Bacteria</taxon>
        <taxon>Bacillati</taxon>
        <taxon>Actinomycetota</taxon>
        <taxon>Actinomycetes</taxon>
        <taxon>Geodermatophilales</taxon>
        <taxon>Geodermatophilaceae</taxon>
        <taxon>Geodermatophilus</taxon>
    </lineage>
</organism>
<name>A0A1M7UYC0_9ACTN</name>
<dbReference type="InterPro" id="IPR035919">
    <property type="entry name" value="EAL_sf"/>
</dbReference>
<dbReference type="InterPro" id="IPR052155">
    <property type="entry name" value="Biofilm_reg_signaling"/>
</dbReference>
<dbReference type="SMART" id="SM00052">
    <property type="entry name" value="EAL"/>
    <property type="match status" value="1"/>
</dbReference>
<feature type="domain" description="GGDEF" evidence="3">
    <location>
        <begin position="207"/>
        <end position="342"/>
    </location>
</feature>
<dbReference type="AlphaFoldDB" id="A0A1M7UYC0"/>
<evidence type="ECO:0000313" key="4">
    <source>
        <dbReference type="EMBL" id="SHN87964.1"/>
    </source>
</evidence>
<dbReference type="OrthoDB" id="23692at2"/>
<dbReference type="SUPFAM" id="SSF141868">
    <property type="entry name" value="EAL domain-like"/>
    <property type="match status" value="1"/>
</dbReference>
<dbReference type="Gene3D" id="3.20.20.450">
    <property type="entry name" value="EAL domain"/>
    <property type="match status" value="1"/>
</dbReference>
<protein>
    <submittedName>
        <fullName evidence="4">Diguanylate cyclase (GGDEF) domain-containing protein</fullName>
    </submittedName>
</protein>
<feature type="region of interest" description="Disordered" evidence="1">
    <location>
        <begin position="1"/>
        <end position="36"/>
    </location>
</feature>
<dbReference type="FunFam" id="3.30.70.270:FF:000001">
    <property type="entry name" value="Diguanylate cyclase domain protein"/>
    <property type="match status" value="1"/>
</dbReference>
<dbReference type="Gene3D" id="3.30.70.270">
    <property type="match status" value="1"/>
</dbReference>
<sequence>MSAARLGRVGDETDEDLSDLAGARVGRGPADHDLPLDVRRRVGGPAQPAVVVEAVLDALPSPTLLIDAGGTVLLANTAWEKAAEVLGDERVRFGVDGDYFAMASRLTGDDSTATLVDQLRELSRGERSSVQADYALESPSGTRWIHLQASRVDRAGQVVVTHTDVTSRVAAERASDWRARHDTLTELPNRAHLHELIDTELQRHDRGPVSVLFLDIDGFKEVNDSLGHDVGDDLLRQVAARLTGSTRAGDTVGRLGGDEFVVLCRDCDTTGAEALADRCRASIDRPFELGGRLVRLGASIGIATAAASGPAPVRSTDLVRDADLAMYAAKAAGRNRVRLFTADLRAAAQHRATVASELRDAVEDGQLVLHYQPVVHLPSGRCTGVEALIRWQHPRRGLLAPADFLPIAVQHDLMGVIARWVLHTATRQTAAWAAVGLNLVTAVNTSATHVAAGTLVADVQEALAHSGLPPEQLVVEMAERSVAEDVERAAAQFAELRRSGVEVSIDDFGSGFSSLGQLVAMPTGLLKIDRSLVAYPEGRRSQAAAAIAAVVALAGACGVRTHAGGVETAEQLELATELGCTFAQGFHLARPMPAEEVAGWLAGYAGQPATALF</sequence>
<proteinExistence type="predicted"/>
<dbReference type="Pfam" id="PF00990">
    <property type="entry name" value="GGDEF"/>
    <property type="match status" value="1"/>
</dbReference>
<dbReference type="InterPro" id="IPR035965">
    <property type="entry name" value="PAS-like_dom_sf"/>
</dbReference>
<dbReference type="PROSITE" id="PS50883">
    <property type="entry name" value="EAL"/>
    <property type="match status" value="1"/>
</dbReference>
<reference evidence="4 5" key="1">
    <citation type="submission" date="2016-12" db="EMBL/GenBank/DDBJ databases">
        <authorList>
            <person name="Song W.-J."/>
            <person name="Kurnit D.M."/>
        </authorList>
    </citation>
    <scope>NUCLEOTIDE SEQUENCE [LARGE SCALE GENOMIC DNA]</scope>
    <source>
        <strain evidence="4 5">DSM 43162</strain>
    </source>
</reference>
<dbReference type="EMBL" id="FRDM01000038">
    <property type="protein sequence ID" value="SHN87964.1"/>
    <property type="molecule type" value="Genomic_DNA"/>
</dbReference>
<evidence type="ECO:0000256" key="1">
    <source>
        <dbReference type="SAM" id="MobiDB-lite"/>
    </source>
</evidence>
<gene>
    <name evidence="4" type="ORF">SAMN05660350_04292</name>
</gene>